<dbReference type="KEGG" id="fcr:HYN56_11245"/>
<name>A0A2S1YL06_9FLAO</name>
<gene>
    <name evidence="1" type="ORF">HYN56_11245</name>
</gene>
<keyword evidence="2" id="KW-1185">Reference proteome</keyword>
<proteinExistence type="predicted"/>
<evidence type="ECO:0000313" key="2">
    <source>
        <dbReference type="Proteomes" id="UP000245250"/>
    </source>
</evidence>
<dbReference type="Proteomes" id="UP000245250">
    <property type="component" value="Chromosome"/>
</dbReference>
<accession>A0A2S1YL06</accession>
<sequence>MSDQYLKPFKGKFILHVKTTMKNFFSNPNQVSLIDKYTNVADELGNVDIAKFIKQYALGFSKYKEYKHLQFNYHKASDLSPENLLNNDERDCQLTFKLESFDIEVLQIIDSKITFASSANEVYTIELNDNLKLIKLNNV</sequence>
<dbReference type="RefSeq" id="WP_109192251.1">
    <property type="nucleotide sequence ID" value="NZ_CP029255.1"/>
</dbReference>
<protein>
    <submittedName>
        <fullName evidence="1">Uncharacterized protein</fullName>
    </submittedName>
</protein>
<organism evidence="1 2">
    <name type="scientific">Flavobacterium crocinum</name>
    <dbReference type="NCBI Taxonomy" id="2183896"/>
    <lineage>
        <taxon>Bacteria</taxon>
        <taxon>Pseudomonadati</taxon>
        <taxon>Bacteroidota</taxon>
        <taxon>Flavobacteriia</taxon>
        <taxon>Flavobacteriales</taxon>
        <taxon>Flavobacteriaceae</taxon>
        <taxon>Flavobacterium</taxon>
    </lineage>
</organism>
<reference evidence="1 2" key="1">
    <citation type="submission" date="2018-05" db="EMBL/GenBank/DDBJ databases">
        <title>Genome sequencing of Flavobacterium sp. HYN0056.</title>
        <authorList>
            <person name="Yi H."/>
            <person name="Baek C."/>
        </authorList>
    </citation>
    <scope>NUCLEOTIDE SEQUENCE [LARGE SCALE GENOMIC DNA]</scope>
    <source>
        <strain evidence="1 2">HYN0056</strain>
    </source>
</reference>
<dbReference type="EMBL" id="CP029255">
    <property type="protein sequence ID" value="AWK04767.1"/>
    <property type="molecule type" value="Genomic_DNA"/>
</dbReference>
<evidence type="ECO:0000313" key="1">
    <source>
        <dbReference type="EMBL" id="AWK04767.1"/>
    </source>
</evidence>
<dbReference type="AlphaFoldDB" id="A0A2S1YL06"/>